<dbReference type="GO" id="GO:0005975">
    <property type="term" value="P:carbohydrate metabolic process"/>
    <property type="evidence" value="ECO:0007669"/>
    <property type="project" value="InterPro"/>
</dbReference>
<accession>A0A9X5BD43</accession>
<gene>
    <name evidence="1" type="ORF">D5281_04065</name>
</gene>
<evidence type="ECO:0000313" key="2">
    <source>
        <dbReference type="Proteomes" id="UP001154420"/>
    </source>
</evidence>
<dbReference type="SUPFAM" id="SSF48208">
    <property type="entry name" value="Six-hairpin glycosidases"/>
    <property type="match status" value="1"/>
</dbReference>
<dbReference type="RefSeq" id="WP_160558870.1">
    <property type="nucleotide sequence ID" value="NZ_QZDT01000004.1"/>
</dbReference>
<protein>
    <submittedName>
        <fullName evidence="1">Uncharacterized protein</fullName>
    </submittedName>
</protein>
<dbReference type="InterPro" id="IPR008928">
    <property type="entry name" value="6-hairpin_glycosidase_sf"/>
</dbReference>
<comment type="caution">
    <text evidence="1">The sequence shown here is derived from an EMBL/GenBank/DDBJ whole genome shotgun (WGS) entry which is preliminary data.</text>
</comment>
<reference evidence="1" key="1">
    <citation type="submission" date="2018-09" db="EMBL/GenBank/DDBJ databases">
        <title>Murine metabolic-syndrome-specific gut microbial biobank.</title>
        <authorList>
            <person name="Liu C."/>
        </authorList>
    </citation>
    <scope>NUCLEOTIDE SEQUENCE</scope>
    <source>
        <strain evidence="1">D42-62</strain>
    </source>
</reference>
<dbReference type="AlphaFoldDB" id="A0A9X5BD43"/>
<sequence>MQDGDDGGYYHVLSGDFTRKEKLRTVYYDGEATFALCRLYGQTGSQIWLDAAQNAVAYFIREDYTQYKDHWIAYSMNEIHKRAIQNGGLSKGILRRNMRITIQPNLDGCRFVRHKS</sequence>
<dbReference type="Proteomes" id="UP001154420">
    <property type="component" value="Unassembled WGS sequence"/>
</dbReference>
<evidence type="ECO:0000313" key="1">
    <source>
        <dbReference type="EMBL" id="NBJ91786.1"/>
    </source>
</evidence>
<dbReference type="OrthoDB" id="9810718at2"/>
<organism evidence="1 2">
    <name type="scientific">Parablautia muri</name>
    <dbReference type="NCBI Taxonomy" id="2320879"/>
    <lineage>
        <taxon>Bacteria</taxon>
        <taxon>Bacillati</taxon>
        <taxon>Bacillota</taxon>
        <taxon>Clostridia</taxon>
        <taxon>Lachnospirales</taxon>
        <taxon>Lachnospiraceae</taxon>
        <taxon>Parablautia</taxon>
    </lineage>
</organism>
<proteinExistence type="predicted"/>
<dbReference type="EMBL" id="QZDT01000004">
    <property type="protein sequence ID" value="NBJ91786.1"/>
    <property type="molecule type" value="Genomic_DNA"/>
</dbReference>
<keyword evidence="2" id="KW-1185">Reference proteome</keyword>
<name>A0A9X5BD43_9FIRM</name>